<dbReference type="InterPro" id="IPR020624">
    <property type="entry name" value="Schiff_base-form_aldolases_CS"/>
</dbReference>
<dbReference type="PANTHER" id="PTHR12128">
    <property type="entry name" value="DIHYDRODIPICOLINATE SYNTHASE"/>
    <property type="match status" value="1"/>
</dbReference>
<accession>A0A6A6BAY4</accession>
<dbReference type="InterPro" id="IPR002220">
    <property type="entry name" value="DapA-like"/>
</dbReference>
<protein>
    <recommendedName>
        <fullName evidence="5">Dihydrodipicolinate synthase</fullName>
    </recommendedName>
</protein>
<dbReference type="RefSeq" id="XP_033395790.1">
    <property type="nucleotide sequence ID" value="XM_033537153.1"/>
</dbReference>
<sequence length="332" mass="34679">MVASTPPRGIFVPVPTFFAPTTASSTHDIATPPLAIATQSEHAVYLAKSGIKGLVLLGSTGEAVHITAAERKAMISGVRAALDSAGFPNYPLMAGTAANGIEETAEMLRESDAAGAQWGLVLAPGYFASAVTQEGVVRWFKAVADRSPIPVLVYHYPGVSNNIALPPSTLEKLAEHPNIVGCKLSHGNLDDLALIALSPRAKDFVVYTGLGQMLLPAVTIGAAGAIDGLAAFFPKTVVRIFNTFEDGTGAEGAKLAELRRLQYLVAAGEKMVAKWGVVGVKEGVRRLRGIGAVDGEAVVARAPLGGGFGLDEAEWAKWARAMAALEEVEQKL</sequence>
<dbReference type="AlphaFoldDB" id="A0A6A6BAY4"/>
<reference evidence="3" key="1">
    <citation type="journal article" date="2020" name="Stud. Mycol.">
        <title>101 Dothideomycetes genomes: a test case for predicting lifestyles and emergence of pathogens.</title>
        <authorList>
            <person name="Haridas S."/>
            <person name="Albert R."/>
            <person name="Binder M."/>
            <person name="Bloem J."/>
            <person name="Labutti K."/>
            <person name="Salamov A."/>
            <person name="Andreopoulos B."/>
            <person name="Baker S."/>
            <person name="Barry K."/>
            <person name="Bills G."/>
            <person name="Bluhm B."/>
            <person name="Cannon C."/>
            <person name="Castanera R."/>
            <person name="Culley D."/>
            <person name="Daum C."/>
            <person name="Ezra D."/>
            <person name="Gonzalez J."/>
            <person name="Henrissat B."/>
            <person name="Kuo A."/>
            <person name="Liang C."/>
            <person name="Lipzen A."/>
            <person name="Lutzoni F."/>
            <person name="Magnuson J."/>
            <person name="Mondo S."/>
            <person name="Nolan M."/>
            <person name="Ohm R."/>
            <person name="Pangilinan J."/>
            <person name="Park H.-J."/>
            <person name="Ramirez L."/>
            <person name="Alfaro M."/>
            <person name="Sun H."/>
            <person name="Tritt A."/>
            <person name="Yoshinaga Y."/>
            <person name="Zwiers L.-H."/>
            <person name="Turgeon B."/>
            <person name="Goodwin S."/>
            <person name="Spatafora J."/>
            <person name="Crous P."/>
            <person name="Grigoriev I."/>
        </authorList>
    </citation>
    <scope>NUCLEOTIDE SEQUENCE</scope>
    <source>
        <strain evidence="3">CBS 121167</strain>
    </source>
</reference>
<organism evidence="3 4">
    <name type="scientific">Aplosporella prunicola CBS 121167</name>
    <dbReference type="NCBI Taxonomy" id="1176127"/>
    <lineage>
        <taxon>Eukaryota</taxon>
        <taxon>Fungi</taxon>
        <taxon>Dikarya</taxon>
        <taxon>Ascomycota</taxon>
        <taxon>Pezizomycotina</taxon>
        <taxon>Dothideomycetes</taxon>
        <taxon>Dothideomycetes incertae sedis</taxon>
        <taxon>Botryosphaeriales</taxon>
        <taxon>Aplosporellaceae</taxon>
        <taxon>Aplosporella</taxon>
    </lineage>
</organism>
<keyword evidence="2" id="KW-0704">Schiff base</keyword>
<evidence type="ECO:0008006" key="5">
    <source>
        <dbReference type="Google" id="ProtNLM"/>
    </source>
</evidence>
<dbReference type="SUPFAM" id="SSF51569">
    <property type="entry name" value="Aldolase"/>
    <property type="match status" value="1"/>
</dbReference>
<dbReference type="OrthoDB" id="191315at2759"/>
<keyword evidence="1" id="KW-0456">Lyase</keyword>
<dbReference type="Pfam" id="PF00701">
    <property type="entry name" value="DHDPS"/>
    <property type="match status" value="1"/>
</dbReference>
<dbReference type="PANTHER" id="PTHR12128:SF68">
    <property type="entry name" value="DIHYDRODIPICOLINATE SYNTHETASE"/>
    <property type="match status" value="1"/>
</dbReference>
<evidence type="ECO:0000313" key="3">
    <source>
        <dbReference type="EMBL" id="KAF2140077.1"/>
    </source>
</evidence>
<proteinExistence type="predicted"/>
<dbReference type="CDD" id="cd00408">
    <property type="entry name" value="DHDPS-like"/>
    <property type="match status" value="1"/>
</dbReference>
<dbReference type="GeneID" id="54294649"/>
<dbReference type="PROSITE" id="PS00665">
    <property type="entry name" value="DHDPS_1"/>
    <property type="match status" value="1"/>
</dbReference>
<gene>
    <name evidence="3" type="ORF">K452DRAFT_231233</name>
</gene>
<evidence type="ECO:0000256" key="1">
    <source>
        <dbReference type="ARBA" id="ARBA00023239"/>
    </source>
</evidence>
<dbReference type="EMBL" id="ML995491">
    <property type="protein sequence ID" value="KAF2140077.1"/>
    <property type="molecule type" value="Genomic_DNA"/>
</dbReference>
<name>A0A6A6BAY4_9PEZI</name>
<dbReference type="Gene3D" id="3.20.20.70">
    <property type="entry name" value="Aldolase class I"/>
    <property type="match status" value="1"/>
</dbReference>
<evidence type="ECO:0000256" key="2">
    <source>
        <dbReference type="ARBA" id="ARBA00023270"/>
    </source>
</evidence>
<evidence type="ECO:0000313" key="4">
    <source>
        <dbReference type="Proteomes" id="UP000799438"/>
    </source>
</evidence>
<keyword evidence="4" id="KW-1185">Reference proteome</keyword>
<dbReference type="PRINTS" id="PR00146">
    <property type="entry name" value="DHPICSNTHASE"/>
</dbReference>
<dbReference type="InterPro" id="IPR013785">
    <property type="entry name" value="Aldolase_TIM"/>
</dbReference>
<dbReference type="SMART" id="SM01130">
    <property type="entry name" value="DHDPS"/>
    <property type="match status" value="1"/>
</dbReference>
<dbReference type="Proteomes" id="UP000799438">
    <property type="component" value="Unassembled WGS sequence"/>
</dbReference>
<dbReference type="GO" id="GO:0008840">
    <property type="term" value="F:4-hydroxy-tetrahydrodipicolinate synthase activity"/>
    <property type="evidence" value="ECO:0007669"/>
    <property type="project" value="TreeGrafter"/>
</dbReference>